<dbReference type="InterPro" id="IPR013785">
    <property type="entry name" value="Aldolase_TIM"/>
</dbReference>
<proteinExistence type="predicted"/>
<evidence type="ECO:0000256" key="4">
    <source>
        <dbReference type="ARBA" id="ARBA00022723"/>
    </source>
</evidence>
<evidence type="ECO:0000313" key="8">
    <source>
        <dbReference type="EMBL" id="AXA36962.1"/>
    </source>
</evidence>
<comment type="cofactor">
    <cofactor evidence="1">
        <name>[4Fe-4S] cluster</name>
        <dbReference type="ChEBI" id="CHEBI:49883"/>
    </cofactor>
</comment>
<keyword evidence="6" id="KW-0411">Iron-sulfur</keyword>
<dbReference type="GO" id="GO:0044689">
    <property type="term" value="F:7,8-didemethyl-8-hydroxy-5-deazariboflavin synthase activity"/>
    <property type="evidence" value="ECO:0007669"/>
    <property type="project" value="TreeGrafter"/>
</dbReference>
<reference evidence="8 9" key="1">
    <citation type="submission" date="2018-05" db="EMBL/GenBank/DDBJ databases">
        <title>A metagenomic window into the 2 km-deep terrestrial subsurface aquifer revealed taxonomically and functionally diverse microbial community comprising novel uncultured bacterial lineages.</title>
        <authorList>
            <person name="Kadnikov V.V."/>
            <person name="Mardanov A.V."/>
            <person name="Beletsky A.V."/>
            <person name="Banks D."/>
            <person name="Pimenov N.V."/>
            <person name="Frank Y.A."/>
            <person name="Karnachuk O.V."/>
            <person name="Ravin N.V."/>
        </authorList>
    </citation>
    <scope>NUCLEOTIDE SEQUENCE [LARGE SCALE GENOMIC DNA]</scope>
    <source>
        <strain evidence="8">BY</strain>
    </source>
</reference>
<evidence type="ECO:0000259" key="7">
    <source>
        <dbReference type="PROSITE" id="PS51918"/>
    </source>
</evidence>
<dbReference type="CDD" id="cd01335">
    <property type="entry name" value="Radical_SAM"/>
    <property type="match status" value="1"/>
</dbReference>
<dbReference type="Gene3D" id="3.20.20.70">
    <property type="entry name" value="Aldolase class I"/>
    <property type="match status" value="1"/>
</dbReference>
<evidence type="ECO:0000256" key="3">
    <source>
        <dbReference type="ARBA" id="ARBA00022691"/>
    </source>
</evidence>
<dbReference type="GO" id="GO:0046872">
    <property type="term" value="F:metal ion binding"/>
    <property type="evidence" value="ECO:0007669"/>
    <property type="project" value="UniProtKB-KW"/>
</dbReference>
<dbReference type="InterPro" id="IPR058240">
    <property type="entry name" value="rSAM_sf"/>
</dbReference>
<dbReference type="InterPro" id="IPR034405">
    <property type="entry name" value="F420"/>
</dbReference>
<dbReference type="Proteomes" id="UP000262583">
    <property type="component" value="Chromosome"/>
</dbReference>
<dbReference type="InterPro" id="IPR006638">
    <property type="entry name" value="Elp3/MiaA/NifB-like_rSAM"/>
</dbReference>
<dbReference type="KEGG" id="schv:BRCON_2185"/>
<dbReference type="InterPro" id="IPR007197">
    <property type="entry name" value="rSAM"/>
</dbReference>
<evidence type="ECO:0000256" key="5">
    <source>
        <dbReference type="ARBA" id="ARBA00023004"/>
    </source>
</evidence>
<dbReference type="PANTHER" id="PTHR43076:SF15">
    <property type="entry name" value="7,8-DIDEMETHYL-8-HYDROXY-5-DEAZARIBOFLAVIN SYNTHASE"/>
    <property type="match status" value="1"/>
</dbReference>
<keyword evidence="5" id="KW-0408">Iron</keyword>
<protein>
    <submittedName>
        <fullName evidence="8">7,8-didemethyl-8-hydroxy-5-deazariboflavin synthase subunit 1</fullName>
    </submittedName>
</protein>
<sequence>MKVVSYVPTYRVVLTRRCAYACGYCDFTNRPSPTPPSLKTLRAQLGLAQKLGVRQVTLTAGEGIAELPEIVSVCRYYGYASWAEYLKAVLRTILKHPNGRPVIPVLEVGSLPFVELQQMRQYLPAVRFLLHAADDALQYRVAHMHAPHKALGPRMEMLEKLGKLNIPTITGLTIGIGESRESWARAAAVVNALHERYHHILQFVLIPFHPARRSRMENYPPVADETFLDACREVRRVLAPSIHLSAEIEQRLPLVADLVREGITDLGEIRLGETDSIHVDLPATLEALRAELRPAGIRLRERSTLSNGILRKGILPRPVATAVERQRNYRPPIISQGHESSAIS</sequence>
<keyword evidence="4" id="KW-0479">Metal-binding</keyword>
<dbReference type="SMART" id="SM00729">
    <property type="entry name" value="Elp3"/>
    <property type="match status" value="1"/>
</dbReference>
<name>A0A2Z4Y8H1_SUMC1</name>
<keyword evidence="3" id="KW-0949">S-adenosyl-L-methionine</keyword>
<dbReference type="AlphaFoldDB" id="A0A2Z4Y8H1"/>
<feature type="domain" description="Radical SAM core" evidence="7">
    <location>
        <begin position="4"/>
        <end position="241"/>
    </location>
</feature>
<dbReference type="PANTHER" id="PTHR43076">
    <property type="entry name" value="FO SYNTHASE (COFH)"/>
    <property type="match status" value="1"/>
</dbReference>
<evidence type="ECO:0000256" key="6">
    <source>
        <dbReference type="ARBA" id="ARBA00023014"/>
    </source>
</evidence>
<evidence type="ECO:0000313" key="9">
    <source>
        <dbReference type="Proteomes" id="UP000262583"/>
    </source>
</evidence>
<dbReference type="SFLD" id="SFLDS00029">
    <property type="entry name" value="Radical_SAM"/>
    <property type="match status" value="1"/>
</dbReference>
<dbReference type="PROSITE" id="PS51918">
    <property type="entry name" value="RADICAL_SAM"/>
    <property type="match status" value="1"/>
</dbReference>
<evidence type="ECO:0000256" key="1">
    <source>
        <dbReference type="ARBA" id="ARBA00001966"/>
    </source>
</evidence>
<evidence type="ECO:0000256" key="2">
    <source>
        <dbReference type="ARBA" id="ARBA00022485"/>
    </source>
</evidence>
<dbReference type="Pfam" id="PF04055">
    <property type="entry name" value="Radical_SAM"/>
    <property type="match status" value="1"/>
</dbReference>
<dbReference type="EMBL" id="CP030759">
    <property type="protein sequence ID" value="AXA36962.1"/>
    <property type="molecule type" value="Genomic_DNA"/>
</dbReference>
<organism evidence="8 9">
    <name type="scientific">Sumerlaea chitinivorans</name>
    <dbReference type="NCBI Taxonomy" id="2250252"/>
    <lineage>
        <taxon>Bacteria</taxon>
        <taxon>Candidatus Sumerlaeota</taxon>
        <taxon>Candidatus Sumerlaeia</taxon>
        <taxon>Candidatus Sumerlaeales</taxon>
        <taxon>Candidatus Sumerlaeaceae</taxon>
        <taxon>Candidatus Sumerlaea</taxon>
    </lineage>
</organism>
<accession>A0A2Z4Y8H1</accession>
<gene>
    <name evidence="8" type="ORF">BRCON_2185</name>
</gene>
<dbReference type="SUPFAM" id="SSF102114">
    <property type="entry name" value="Radical SAM enzymes"/>
    <property type="match status" value="1"/>
</dbReference>
<keyword evidence="2" id="KW-0004">4Fe-4S</keyword>
<dbReference type="GO" id="GO:0051539">
    <property type="term" value="F:4 iron, 4 sulfur cluster binding"/>
    <property type="evidence" value="ECO:0007669"/>
    <property type="project" value="UniProtKB-KW"/>
</dbReference>